<feature type="compositionally biased region" description="Gly residues" evidence="1">
    <location>
        <begin position="212"/>
        <end position="231"/>
    </location>
</feature>
<protein>
    <submittedName>
        <fullName evidence="4">Protein kinase domain-containing protein</fullName>
    </submittedName>
</protein>
<dbReference type="AlphaFoldDB" id="A0A1I8FE36"/>
<feature type="compositionally biased region" description="Low complexity" evidence="1">
    <location>
        <begin position="188"/>
        <end position="203"/>
    </location>
</feature>
<evidence type="ECO:0000256" key="1">
    <source>
        <dbReference type="SAM" id="MobiDB-lite"/>
    </source>
</evidence>
<reference evidence="4" key="1">
    <citation type="submission" date="2016-11" db="UniProtKB">
        <authorList>
            <consortium name="WormBaseParasite"/>
        </authorList>
    </citation>
    <scope>IDENTIFICATION</scope>
</reference>
<feature type="region of interest" description="Disordered" evidence="1">
    <location>
        <begin position="188"/>
        <end position="231"/>
    </location>
</feature>
<evidence type="ECO:0000313" key="3">
    <source>
        <dbReference type="Proteomes" id="UP000095280"/>
    </source>
</evidence>
<feature type="region of interest" description="Disordered" evidence="1">
    <location>
        <begin position="375"/>
        <end position="402"/>
    </location>
</feature>
<feature type="compositionally biased region" description="Low complexity" evidence="1">
    <location>
        <begin position="388"/>
        <end position="397"/>
    </location>
</feature>
<proteinExistence type="predicted"/>
<accession>A0A1I8FE36</accession>
<keyword evidence="2" id="KW-1133">Transmembrane helix</keyword>
<name>A0A1I8FE36_9PLAT</name>
<dbReference type="WBParaSite" id="maker-unitig_31200-snap-gene-0.2-mRNA-1">
    <property type="protein sequence ID" value="maker-unitig_31200-snap-gene-0.2-mRNA-1"/>
    <property type="gene ID" value="maker-unitig_31200-snap-gene-0.2"/>
</dbReference>
<feature type="transmembrane region" description="Helical" evidence="2">
    <location>
        <begin position="236"/>
        <end position="258"/>
    </location>
</feature>
<feature type="compositionally biased region" description="Polar residues" evidence="1">
    <location>
        <begin position="81"/>
        <end position="94"/>
    </location>
</feature>
<organism evidence="3 4">
    <name type="scientific">Macrostomum lignano</name>
    <dbReference type="NCBI Taxonomy" id="282301"/>
    <lineage>
        <taxon>Eukaryota</taxon>
        <taxon>Metazoa</taxon>
        <taxon>Spiralia</taxon>
        <taxon>Lophotrochozoa</taxon>
        <taxon>Platyhelminthes</taxon>
        <taxon>Rhabditophora</taxon>
        <taxon>Macrostomorpha</taxon>
        <taxon>Macrostomida</taxon>
        <taxon>Macrostomidae</taxon>
        <taxon>Macrostomum</taxon>
    </lineage>
</organism>
<feature type="region of interest" description="Disordered" evidence="1">
    <location>
        <begin position="25"/>
        <end position="99"/>
    </location>
</feature>
<evidence type="ECO:0000256" key="2">
    <source>
        <dbReference type="SAM" id="Phobius"/>
    </source>
</evidence>
<keyword evidence="3" id="KW-1185">Reference proteome</keyword>
<evidence type="ECO:0000313" key="4">
    <source>
        <dbReference type="WBParaSite" id="maker-unitig_31200-snap-gene-0.2-mRNA-1"/>
    </source>
</evidence>
<feature type="compositionally biased region" description="Low complexity" evidence="1">
    <location>
        <begin position="55"/>
        <end position="68"/>
    </location>
</feature>
<sequence length="429" mass="45551">HVIGRINATVAEQIDSSRLANRIATESSDTSEIFSPVPLDRSRRPLDSVRPNWTASSRQASSSSMSSMLEVVGRDHRSRSSKSTTVNAAGQGSSIRPLAQQPFGFDKYSSVELGCHPTGRRRRTIPRLVPMATAMVRYSILSPPEETLPFHLDADNRTPRAGAAAATQSPVWPALNLRIRARDGDAEAAAAASDSSTTSVIDAPSKLWPTKVGGGGDRAEGAGSGGERGGGSSDSLLIAAGLASVTCAFVLILASIALTGQSHLQHHQHHQQRLSASSASSATCSWQLAPARFRNAARLTSAEGRRQRCSPTAAVDFRDDAAAAEATETVPMTATSGKSRWDERQRQPAADCGVTSERPNRIDLSAPLRCWSPQAAVTQSAAQTPRSGPGAPAVQQRAARRPPKLTYITLMVLRAARQTRSKQQQAAAE</sequence>
<keyword evidence="2" id="KW-0812">Transmembrane</keyword>
<feature type="region of interest" description="Disordered" evidence="1">
    <location>
        <begin position="329"/>
        <end position="357"/>
    </location>
</feature>
<dbReference type="Proteomes" id="UP000095280">
    <property type="component" value="Unplaced"/>
</dbReference>
<keyword evidence="2" id="KW-0472">Membrane</keyword>
<feature type="compositionally biased region" description="Polar residues" evidence="1">
    <location>
        <begin position="375"/>
        <end position="386"/>
    </location>
</feature>